<reference evidence="2" key="1">
    <citation type="journal article" date="2020" name="Nature">
        <title>Giant virus diversity and host interactions through global metagenomics.</title>
        <authorList>
            <person name="Schulz F."/>
            <person name="Roux S."/>
            <person name="Paez-Espino D."/>
            <person name="Jungbluth S."/>
            <person name="Walsh D.A."/>
            <person name="Denef V.J."/>
            <person name="McMahon K.D."/>
            <person name="Konstantinidis K.T."/>
            <person name="Eloe-Fadrosh E.A."/>
            <person name="Kyrpides N.C."/>
            <person name="Woyke T."/>
        </authorList>
    </citation>
    <scope>NUCLEOTIDE SEQUENCE</scope>
    <source>
        <strain evidence="2">GVMAG-M-3300023174-92</strain>
    </source>
</reference>
<feature type="transmembrane region" description="Helical" evidence="1">
    <location>
        <begin position="170"/>
        <end position="187"/>
    </location>
</feature>
<keyword evidence="1" id="KW-0472">Membrane</keyword>
<protein>
    <submittedName>
        <fullName evidence="2">Uncharacterized protein</fullName>
    </submittedName>
</protein>
<dbReference type="EMBL" id="MN739691">
    <property type="protein sequence ID" value="QHT21421.1"/>
    <property type="molecule type" value="Genomic_DNA"/>
</dbReference>
<sequence>MSIVTENNHEYYLNEREGYALVSAKEIIEATLVEDEEDGGYHVCEHTPEMFARVVQKFEKTPMRPILIMSMTVETHTSDLIDMHPRVYIKAALRNEYNDKIVFVNSSNRVRREVKRIEKPECKMYPTRAEGWSLMKKRMSAPIPFWRELQKRMCEEEERRRADDFTKGEKLFFVGYLLAMILYLVVFRNY</sequence>
<evidence type="ECO:0000313" key="2">
    <source>
        <dbReference type="EMBL" id="QHT21421.1"/>
    </source>
</evidence>
<evidence type="ECO:0000256" key="1">
    <source>
        <dbReference type="SAM" id="Phobius"/>
    </source>
</evidence>
<name>A0A6C0DYH4_9ZZZZ</name>
<keyword evidence="1" id="KW-1133">Transmembrane helix</keyword>
<accession>A0A6C0DYH4</accession>
<proteinExistence type="predicted"/>
<organism evidence="2">
    <name type="scientific">viral metagenome</name>
    <dbReference type="NCBI Taxonomy" id="1070528"/>
    <lineage>
        <taxon>unclassified sequences</taxon>
        <taxon>metagenomes</taxon>
        <taxon>organismal metagenomes</taxon>
    </lineage>
</organism>
<dbReference type="AlphaFoldDB" id="A0A6C0DYH4"/>
<keyword evidence="1" id="KW-0812">Transmembrane</keyword>